<evidence type="ECO:0000313" key="4">
    <source>
        <dbReference type="EnsemblPlants" id="AUR62020883-RA:cds"/>
    </source>
</evidence>
<accession>A0A803LZI2</accession>
<evidence type="ECO:0000256" key="1">
    <source>
        <dbReference type="ARBA" id="ARBA00004229"/>
    </source>
</evidence>
<dbReference type="Proteomes" id="UP000596660">
    <property type="component" value="Unplaced"/>
</dbReference>
<evidence type="ECO:0000256" key="3">
    <source>
        <dbReference type="ARBA" id="ARBA00022640"/>
    </source>
</evidence>
<reference evidence="4" key="1">
    <citation type="journal article" date="2017" name="Nature">
        <title>The genome of Chenopodium quinoa.</title>
        <authorList>
            <person name="Jarvis D.E."/>
            <person name="Ho Y.S."/>
            <person name="Lightfoot D.J."/>
            <person name="Schmoeckel S.M."/>
            <person name="Li B."/>
            <person name="Borm T.J.A."/>
            <person name="Ohyanagi H."/>
            <person name="Mineta K."/>
            <person name="Michell C.T."/>
            <person name="Saber N."/>
            <person name="Kharbatia N.M."/>
            <person name="Rupper R.R."/>
            <person name="Sharp A.R."/>
            <person name="Dally N."/>
            <person name="Boughton B.A."/>
            <person name="Woo Y.H."/>
            <person name="Gao G."/>
            <person name="Schijlen E.G.W.M."/>
            <person name="Guo X."/>
            <person name="Momin A.A."/>
            <person name="Negrao S."/>
            <person name="Al-Babili S."/>
            <person name="Gehring C."/>
            <person name="Roessner U."/>
            <person name="Jung C."/>
            <person name="Murphy K."/>
            <person name="Arold S.T."/>
            <person name="Gojobori T."/>
            <person name="van der Linden C.G."/>
            <person name="van Loo E.N."/>
            <person name="Jellen E.N."/>
            <person name="Maughan P.J."/>
            <person name="Tester M."/>
        </authorList>
    </citation>
    <scope>NUCLEOTIDE SEQUENCE [LARGE SCALE GENOMIC DNA]</scope>
    <source>
        <strain evidence="4">cv. PI 614886</strain>
    </source>
</reference>
<dbReference type="PANTHER" id="PTHR33926:SF1">
    <property type="entry name" value="PROTEIN TIC 22-LIKE, CHLOROPLASTIC"/>
    <property type="match status" value="1"/>
</dbReference>
<sequence>MMNSSTSSSSKHEQPPFLPISQFQQAFTTCSSFLNNFSSSFTNHLNTHLANFASTSSCSIKFPGFARIQQLEVNPINVEQLQKPRQQHYGMSNEAIEERLAGVAVYALSNSNEEFVLVSGRKSKNSLALFCLKEEDADTLLDQMRLMDPNMRRGASVVPVALNKVFQLKVNGVAFRLIPEASEVKNALKEDLENSLLKASTLQGRLNPAYRQGDIEVAVLEDIIKGMKDDSSRKWDDVVFIPPGFDVSTDPSQGRASSAK</sequence>
<keyword evidence="5" id="KW-1185">Reference proteome</keyword>
<organism evidence="4 5">
    <name type="scientific">Chenopodium quinoa</name>
    <name type="common">Quinoa</name>
    <dbReference type="NCBI Taxonomy" id="63459"/>
    <lineage>
        <taxon>Eukaryota</taxon>
        <taxon>Viridiplantae</taxon>
        <taxon>Streptophyta</taxon>
        <taxon>Embryophyta</taxon>
        <taxon>Tracheophyta</taxon>
        <taxon>Spermatophyta</taxon>
        <taxon>Magnoliopsida</taxon>
        <taxon>eudicotyledons</taxon>
        <taxon>Gunneridae</taxon>
        <taxon>Pentapetalae</taxon>
        <taxon>Caryophyllales</taxon>
        <taxon>Chenopodiaceae</taxon>
        <taxon>Chenopodioideae</taxon>
        <taxon>Atripliceae</taxon>
        <taxon>Chenopodium</taxon>
    </lineage>
</organism>
<name>A0A803LZI2_CHEQI</name>
<comment type="subcellular location">
    <subcellularLocation>
        <location evidence="1">Plastid</location>
        <location evidence="1">Chloroplast</location>
    </subcellularLocation>
</comment>
<dbReference type="InterPro" id="IPR007378">
    <property type="entry name" value="Tic22-like"/>
</dbReference>
<dbReference type="GO" id="GO:0009507">
    <property type="term" value="C:chloroplast"/>
    <property type="evidence" value="ECO:0007669"/>
    <property type="project" value="UniProtKB-SubCell"/>
</dbReference>
<reference evidence="4" key="2">
    <citation type="submission" date="2021-03" db="UniProtKB">
        <authorList>
            <consortium name="EnsemblPlants"/>
        </authorList>
    </citation>
    <scope>IDENTIFICATION</scope>
</reference>
<protein>
    <recommendedName>
        <fullName evidence="6">Protein TIC 22-like, chloroplastic</fullName>
    </recommendedName>
</protein>
<dbReference type="EnsemblPlants" id="AUR62020883-RA">
    <property type="protein sequence ID" value="AUR62020883-RA:cds"/>
    <property type="gene ID" value="AUR62020883"/>
</dbReference>
<proteinExistence type="predicted"/>
<keyword evidence="2" id="KW-0150">Chloroplast</keyword>
<dbReference type="Gene3D" id="3.40.1350.100">
    <property type="match status" value="1"/>
</dbReference>
<evidence type="ECO:0000256" key="2">
    <source>
        <dbReference type="ARBA" id="ARBA00022528"/>
    </source>
</evidence>
<dbReference type="Gramene" id="AUR62020883-RA">
    <property type="protein sequence ID" value="AUR62020883-RA:cds"/>
    <property type="gene ID" value="AUR62020883"/>
</dbReference>
<evidence type="ECO:0008006" key="6">
    <source>
        <dbReference type="Google" id="ProtNLM"/>
    </source>
</evidence>
<dbReference type="PANTHER" id="PTHR33926">
    <property type="entry name" value="PROTEIN TIC 22, CHLOROPLASTIC"/>
    <property type="match status" value="1"/>
</dbReference>
<evidence type="ECO:0000313" key="5">
    <source>
        <dbReference type="Proteomes" id="UP000596660"/>
    </source>
</evidence>
<dbReference type="Pfam" id="PF04278">
    <property type="entry name" value="Tic22"/>
    <property type="match status" value="1"/>
</dbReference>
<dbReference type="GO" id="GO:0015031">
    <property type="term" value="P:protein transport"/>
    <property type="evidence" value="ECO:0007669"/>
    <property type="project" value="InterPro"/>
</dbReference>
<dbReference type="AlphaFoldDB" id="A0A803LZI2"/>
<keyword evidence="3" id="KW-0934">Plastid</keyword>